<protein>
    <recommendedName>
        <fullName evidence="3">Gluconate 2-dehydrogenase subunit 3 family protein</fullName>
    </recommendedName>
</protein>
<sequence length="172" mass="19249">MKRRALLKNLALGTGAAMTLPGWAYGWQAGQVRPSGRFTPAEGSLIRSVADTFIPEGLNEPGAVSLGVDQFMDRLFADCYELEDLARVKTGLKDLDTYARKVYAQTFSECNQGQRESILMAFSSPSDEEKAWLYDTLRRETIRGYTTSEYVMVNHYDYVMAPGFFDGCVDVI</sequence>
<proteinExistence type="predicted"/>
<evidence type="ECO:0000313" key="1">
    <source>
        <dbReference type="EMBL" id="KPM48327.1"/>
    </source>
</evidence>
<dbReference type="Pfam" id="PF13618">
    <property type="entry name" value="Gluconate_2-dh3"/>
    <property type="match status" value="1"/>
</dbReference>
<evidence type="ECO:0008006" key="3">
    <source>
        <dbReference type="Google" id="ProtNLM"/>
    </source>
</evidence>
<comment type="caution">
    <text evidence="1">The sequence shown here is derived from an EMBL/GenBank/DDBJ whole genome shotgun (WGS) entry which is preliminary data.</text>
</comment>
<dbReference type="OrthoDB" id="6385145at2"/>
<reference evidence="1 2" key="1">
    <citation type="submission" date="2015-07" db="EMBL/GenBank/DDBJ databases">
        <title>The draft genome sequence of Leadbetterella sp. JN14-9.</title>
        <authorList>
            <person name="Liu Y."/>
            <person name="Du J."/>
            <person name="Shao Z."/>
        </authorList>
    </citation>
    <scope>NUCLEOTIDE SEQUENCE [LARGE SCALE GENOMIC DNA]</scope>
    <source>
        <strain evidence="1 2">JN14-9</strain>
    </source>
</reference>
<dbReference type="InterPro" id="IPR027056">
    <property type="entry name" value="Gluconate_2DH_su3"/>
</dbReference>
<dbReference type="EMBL" id="LGTQ01000006">
    <property type="protein sequence ID" value="KPM48327.1"/>
    <property type="molecule type" value="Genomic_DNA"/>
</dbReference>
<dbReference type="Proteomes" id="UP000050454">
    <property type="component" value="Unassembled WGS sequence"/>
</dbReference>
<dbReference type="AlphaFoldDB" id="A0A0P7C4Z2"/>
<dbReference type="STRING" id="1605367.AFM12_06660"/>
<dbReference type="RefSeq" id="WP_055145655.1">
    <property type="nucleotide sequence ID" value="NZ_JXSZ01000006.1"/>
</dbReference>
<evidence type="ECO:0000313" key="2">
    <source>
        <dbReference type="Proteomes" id="UP000050454"/>
    </source>
</evidence>
<organism evidence="1 2">
    <name type="scientific">Jiulongibacter sediminis</name>
    <dbReference type="NCBI Taxonomy" id="1605367"/>
    <lineage>
        <taxon>Bacteria</taxon>
        <taxon>Pseudomonadati</taxon>
        <taxon>Bacteroidota</taxon>
        <taxon>Cytophagia</taxon>
        <taxon>Cytophagales</taxon>
        <taxon>Leadbetterellaceae</taxon>
        <taxon>Jiulongibacter</taxon>
    </lineage>
</organism>
<accession>A0A0P7C4Z2</accession>
<name>A0A0P7C4Z2_9BACT</name>
<gene>
    <name evidence="1" type="ORF">AFM12_06660</name>
</gene>
<keyword evidence="2" id="KW-1185">Reference proteome</keyword>